<organism evidence="1 2">
    <name type="scientific">Pseudaquabacterium terrae</name>
    <dbReference type="NCBI Taxonomy" id="2732868"/>
    <lineage>
        <taxon>Bacteria</taxon>
        <taxon>Pseudomonadati</taxon>
        <taxon>Pseudomonadota</taxon>
        <taxon>Betaproteobacteria</taxon>
        <taxon>Burkholderiales</taxon>
        <taxon>Sphaerotilaceae</taxon>
        <taxon>Pseudaquabacterium</taxon>
    </lineage>
</organism>
<dbReference type="Gene3D" id="1.10.3210.10">
    <property type="entry name" value="Hypothetical protein af1432"/>
    <property type="match status" value="1"/>
</dbReference>
<comment type="caution">
    <text evidence="1">The sequence shown here is derived from an EMBL/GenBank/DDBJ whole genome shotgun (WGS) entry which is preliminary data.</text>
</comment>
<accession>A0ABX2ESZ5</accession>
<protein>
    <submittedName>
        <fullName evidence="1">Phosphohydrolase</fullName>
    </submittedName>
</protein>
<dbReference type="RefSeq" id="WP_173133823.1">
    <property type="nucleotide sequence ID" value="NZ_JABRWJ010000014.1"/>
</dbReference>
<evidence type="ECO:0000313" key="2">
    <source>
        <dbReference type="Proteomes" id="UP000737171"/>
    </source>
</evidence>
<evidence type="ECO:0000313" key="1">
    <source>
        <dbReference type="EMBL" id="NRF71824.1"/>
    </source>
</evidence>
<dbReference type="EMBL" id="JABRWJ010000014">
    <property type="protein sequence ID" value="NRF71824.1"/>
    <property type="molecule type" value="Genomic_DNA"/>
</dbReference>
<dbReference type="Proteomes" id="UP000737171">
    <property type="component" value="Unassembled WGS sequence"/>
</dbReference>
<gene>
    <name evidence="1" type="ORF">HLB44_33045</name>
</gene>
<name>A0ABX2ESZ5_9BURK</name>
<sequence>MRIVPLPPGLLHAGRPVPCTVRDARGAVLLRRAAPWPAEGLRGLPQACGLWVEADEAERLRAPAANECAAFDQRAGLRDADASYWPALQARADRLLRAPRTPGFLDELEALRHELSERLRRQPDKTLFALVHLASTSVEQYSATHALLCAASAMLIARQLPGWSEAQQRSLTLAALTMNVWMTALQDELAQQSEAPTPAQRAVVEGHSRGAAKLLAEIGVTDPAWLEAVAHHHDATAGPLGQRSTGLQLARVLQRVDLFTARLSPRRSRRAMSAAAAAQAAYLAEDGQPDEAGMLLIRALGLYPPGCRVRLASGELGIVLRRGARANTPAVAAVADAAGRPLATPALRQAAVQPDHAVKAALAPHDAALQLPFDRLLALVAA</sequence>
<reference evidence="1 2" key="1">
    <citation type="submission" date="2020-05" db="EMBL/GenBank/DDBJ databases">
        <title>Aquincola sp. isolate from soil.</title>
        <authorList>
            <person name="Han J."/>
            <person name="Kim D.-U."/>
        </authorList>
    </citation>
    <scope>NUCLEOTIDE SEQUENCE [LARGE SCALE GENOMIC DNA]</scope>
    <source>
        <strain evidence="1 2">S2</strain>
    </source>
</reference>
<proteinExistence type="predicted"/>
<dbReference type="SUPFAM" id="SSF109604">
    <property type="entry name" value="HD-domain/PDEase-like"/>
    <property type="match status" value="1"/>
</dbReference>
<keyword evidence="2" id="KW-1185">Reference proteome</keyword>